<protein>
    <recommendedName>
        <fullName evidence="2">Tyr recombinase domain-containing protein</fullName>
    </recommendedName>
</protein>
<evidence type="ECO:0000256" key="1">
    <source>
        <dbReference type="ARBA" id="ARBA00023172"/>
    </source>
</evidence>
<dbReference type="InterPro" id="IPR002104">
    <property type="entry name" value="Integrase_catalytic"/>
</dbReference>
<name>A0AAV8V553_9CUCU</name>
<dbReference type="InterPro" id="IPR013762">
    <property type="entry name" value="Integrase-like_cat_sf"/>
</dbReference>
<dbReference type="SUPFAM" id="SSF56349">
    <property type="entry name" value="DNA breaking-rejoining enzymes"/>
    <property type="match status" value="1"/>
</dbReference>
<dbReference type="AlphaFoldDB" id="A0AAV8V553"/>
<dbReference type="PROSITE" id="PS51898">
    <property type="entry name" value="TYR_RECOMBINASE"/>
    <property type="match status" value="1"/>
</dbReference>
<dbReference type="GO" id="GO:0003677">
    <property type="term" value="F:DNA binding"/>
    <property type="evidence" value="ECO:0007669"/>
    <property type="project" value="InterPro"/>
</dbReference>
<dbReference type="InterPro" id="IPR011010">
    <property type="entry name" value="DNA_brk_join_enz"/>
</dbReference>
<sequence length="251" mass="27930">MLQKIIKDKAKGILVVTLWTAQPWYPLFEKLLCSEPLILHSDYNLLLSINRKPHPIWPHLTLVGVANLRPALPKYDGVWDPSIVLGYLGSLYPNETISLDLLTYKLVTLLALVTAHRAQTLALIEVENIVKVDDGVEIKIPAKLKTSRRNRLQPSLYLPSFADNPAKPFHAVSSQSVSRWIKNTLARSGINTEVFSAHSNRHAATSSAKRRGVSLDIIRQAAGWSAQSGTFAKFYDKPLIDKSAFAKSILS</sequence>
<feature type="domain" description="Tyr recombinase" evidence="2">
    <location>
        <begin position="71"/>
        <end position="250"/>
    </location>
</feature>
<gene>
    <name evidence="3" type="ORF">NQ315_005083</name>
</gene>
<evidence type="ECO:0000313" key="4">
    <source>
        <dbReference type="Proteomes" id="UP001159042"/>
    </source>
</evidence>
<accession>A0AAV8V553</accession>
<reference evidence="3 4" key="1">
    <citation type="journal article" date="2023" name="Insect Mol. Biol.">
        <title>Genome sequencing provides insights into the evolution of gene families encoding plant cell wall-degrading enzymes in longhorned beetles.</title>
        <authorList>
            <person name="Shin N.R."/>
            <person name="Okamura Y."/>
            <person name="Kirsch R."/>
            <person name="Pauchet Y."/>
        </authorList>
    </citation>
    <scope>NUCLEOTIDE SEQUENCE [LARGE SCALE GENOMIC DNA]</scope>
    <source>
        <strain evidence="3">EAD_L_NR</strain>
    </source>
</reference>
<keyword evidence="1" id="KW-0233">DNA recombination</keyword>
<keyword evidence="4" id="KW-1185">Reference proteome</keyword>
<dbReference type="GO" id="GO:0006310">
    <property type="term" value="P:DNA recombination"/>
    <property type="evidence" value="ECO:0007669"/>
    <property type="project" value="UniProtKB-KW"/>
</dbReference>
<dbReference type="Proteomes" id="UP001159042">
    <property type="component" value="Unassembled WGS sequence"/>
</dbReference>
<dbReference type="PANTHER" id="PTHR35617:SF3">
    <property type="entry name" value="CORE-BINDING (CB) DOMAIN-CONTAINING PROTEIN"/>
    <property type="match status" value="1"/>
</dbReference>
<dbReference type="PANTHER" id="PTHR35617">
    <property type="entry name" value="PHAGE_INTEGRASE DOMAIN-CONTAINING PROTEIN"/>
    <property type="match status" value="1"/>
</dbReference>
<evidence type="ECO:0000259" key="2">
    <source>
        <dbReference type="PROSITE" id="PS51898"/>
    </source>
</evidence>
<organism evidence="3 4">
    <name type="scientific">Exocentrus adspersus</name>
    <dbReference type="NCBI Taxonomy" id="1586481"/>
    <lineage>
        <taxon>Eukaryota</taxon>
        <taxon>Metazoa</taxon>
        <taxon>Ecdysozoa</taxon>
        <taxon>Arthropoda</taxon>
        <taxon>Hexapoda</taxon>
        <taxon>Insecta</taxon>
        <taxon>Pterygota</taxon>
        <taxon>Neoptera</taxon>
        <taxon>Endopterygota</taxon>
        <taxon>Coleoptera</taxon>
        <taxon>Polyphaga</taxon>
        <taxon>Cucujiformia</taxon>
        <taxon>Chrysomeloidea</taxon>
        <taxon>Cerambycidae</taxon>
        <taxon>Lamiinae</taxon>
        <taxon>Acanthocinini</taxon>
        <taxon>Exocentrus</taxon>
    </lineage>
</organism>
<evidence type="ECO:0000313" key="3">
    <source>
        <dbReference type="EMBL" id="KAJ8909247.1"/>
    </source>
</evidence>
<dbReference type="EMBL" id="JANEYG010000789">
    <property type="protein sequence ID" value="KAJ8909247.1"/>
    <property type="molecule type" value="Genomic_DNA"/>
</dbReference>
<comment type="caution">
    <text evidence="3">The sequence shown here is derived from an EMBL/GenBank/DDBJ whole genome shotgun (WGS) entry which is preliminary data.</text>
</comment>
<proteinExistence type="predicted"/>
<dbReference type="GO" id="GO:0015074">
    <property type="term" value="P:DNA integration"/>
    <property type="evidence" value="ECO:0007669"/>
    <property type="project" value="InterPro"/>
</dbReference>
<dbReference type="Gene3D" id="1.10.443.10">
    <property type="entry name" value="Intergrase catalytic core"/>
    <property type="match status" value="1"/>
</dbReference>